<proteinExistence type="predicted"/>
<dbReference type="OMA" id="MNAAACE"/>
<dbReference type="Gramene" id="PRQ31936">
    <property type="protein sequence ID" value="PRQ31936"/>
    <property type="gene ID" value="RchiOBHm_Chr5g0040891"/>
</dbReference>
<dbReference type="CDD" id="cd09272">
    <property type="entry name" value="RNase_HI_RT_Ty1"/>
    <property type="match status" value="1"/>
</dbReference>
<dbReference type="Proteomes" id="UP000238479">
    <property type="component" value="Chromosome 5"/>
</dbReference>
<protein>
    <submittedName>
        <fullName evidence="1">Putative RNA-directed DNA polymerase</fullName>
        <ecNumber evidence="1">2.7.7.49</ecNumber>
    </submittedName>
</protein>
<reference evidence="1 2" key="1">
    <citation type="journal article" date="2018" name="Nat. Genet.">
        <title>The Rosa genome provides new insights in the design of modern roses.</title>
        <authorList>
            <person name="Bendahmane M."/>
        </authorList>
    </citation>
    <scope>NUCLEOTIDE SEQUENCE [LARGE SCALE GENOMIC DNA]</scope>
    <source>
        <strain evidence="2">cv. Old Blush</strain>
    </source>
</reference>
<dbReference type="EMBL" id="PDCK01000043">
    <property type="protein sequence ID" value="PRQ31936.1"/>
    <property type="molecule type" value="Genomic_DNA"/>
</dbReference>
<name>A0A2P6QCN7_ROSCH</name>
<organism evidence="1 2">
    <name type="scientific">Rosa chinensis</name>
    <name type="common">China rose</name>
    <dbReference type="NCBI Taxonomy" id="74649"/>
    <lineage>
        <taxon>Eukaryota</taxon>
        <taxon>Viridiplantae</taxon>
        <taxon>Streptophyta</taxon>
        <taxon>Embryophyta</taxon>
        <taxon>Tracheophyta</taxon>
        <taxon>Spermatophyta</taxon>
        <taxon>Magnoliopsida</taxon>
        <taxon>eudicotyledons</taxon>
        <taxon>Gunneridae</taxon>
        <taxon>Pentapetalae</taxon>
        <taxon>rosids</taxon>
        <taxon>fabids</taxon>
        <taxon>Rosales</taxon>
        <taxon>Rosaceae</taxon>
        <taxon>Rosoideae</taxon>
        <taxon>Rosoideae incertae sedis</taxon>
        <taxon>Rosa</taxon>
    </lineage>
</organism>
<keyword evidence="1" id="KW-0548">Nucleotidyltransferase</keyword>
<keyword evidence="1" id="KW-0808">Transferase</keyword>
<gene>
    <name evidence="1" type="ORF">RchiOBHm_Chr5g0040891</name>
</gene>
<keyword evidence="2" id="KW-1185">Reference proteome</keyword>
<sequence>MKVVDSIERPLTIYCDNAAAVFFSKNNKRTSGSRNIDVKYFSVRESVRDNEVEVTKIGTKDQLADPLTKALPVSVFIRHVENMGVLGSIDG</sequence>
<keyword evidence="1" id="KW-0695">RNA-directed DNA polymerase</keyword>
<dbReference type="EC" id="2.7.7.49" evidence="1"/>
<dbReference type="AlphaFoldDB" id="A0A2P6QCN7"/>
<evidence type="ECO:0000313" key="1">
    <source>
        <dbReference type="EMBL" id="PRQ31936.1"/>
    </source>
</evidence>
<evidence type="ECO:0000313" key="2">
    <source>
        <dbReference type="Proteomes" id="UP000238479"/>
    </source>
</evidence>
<dbReference type="GO" id="GO:0003964">
    <property type="term" value="F:RNA-directed DNA polymerase activity"/>
    <property type="evidence" value="ECO:0007669"/>
    <property type="project" value="UniProtKB-KW"/>
</dbReference>
<accession>A0A2P6QCN7</accession>
<comment type="caution">
    <text evidence="1">The sequence shown here is derived from an EMBL/GenBank/DDBJ whole genome shotgun (WGS) entry which is preliminary data.</text>
</comment>